<dbReference type="EMBL" id="CP001649">
    <property type="protein sequence ID" value="ACS81730.1"/>
    <property type="molecule type" value="Genomic_DNA"/>
</dbReference>
<keyword evidence="3" id="KW-1185">Reference proteome</keyword>
<evidence type="ECO:0000313" key="2">
    <source>
        <dbReference type="EMBL" id="ACS81730.1"/>
    </source>
</evidence>
<reference evidence="2 3" key="1">
    <citation type="submission" date="2009-06" db="EMBL/GenBank/DDBJ databases">
        <title>Complete sequence of Desulfovibrio salexigens DSM 2638.</title>
        <authorList>
            <consortium name="US DOE Joint Genome Institute"/>
            <person name="Lucas S."/>
            <person name="Copeland A."/>
            <person name="Lapidus A."/>
            <person name="Glavina del Rio T."/>
            <person name="Tice H."/>
            <person name="Bruce D."/>
            <person name="Goodwin L."/>
            <person name="Pitluck S."/>
            <person name="Munk A.C."/>
            <person name="Brettin T."/>
            <person name="Detter J.C."/>
            <person name="Han C."/>
            <person name="Tapia R."/>
            <person name="Larimer F."/>
            <person name="Land M."/>
            <person name="Hauser L."/>
            <person name="Kyrpides N."/>
            <person name="Anderson I."/>
            <person name="Wall J.D."/>
            <person name="Arkin A.P."/>
            <person name="Dehal P."/>
            <person name="Chivian D."/>
            <person name="Giles B."/>
            <person name="Hazen T.C."/>
        </authorList>
    </citation>
    <scope>NUCLEOTIDE SEQUENCE [LARGE SCALE GENOMIC DNA]</scope>
    <source>
        <strain evidence="3">ATCC 14822 / DSM 2638 / NCIMB 8403 / VKM B-1763</strain>
    </source>
</reference>
<accession>C6BU21</accession>
<dbReference type="SUPFAM" id="SSF50475">
    <property type="entry name" value="FMN-binding split barrel"/>
    <property type="match status" value="1"/>
</dbReference>
<dbReference type="eggNOG" id="COG0748">
    <property type="taxonomic scope" value="Bacteria"/>
</dbReference>
<evidence type="ECO:0000313" key="3">
    <source>
        <dbReference type="Proteomes" id="UP000002601"/>
    </source>
</evidence>
<evidence type="ECO:0000259" key="1">
    <source>
        <dbReference type="Pfam" id="PF01243"/>
    </source>
</evidence>
<dbReference type="Gene3D" id="2.30.110.10">
    <property type="entry name" value="Electron Transport, Fmn-binding Protein, Chain A"/>
    <property type="match status" value="1"/>
</dbReference>
<dbReference type="InterPro" id="IPR012349">
    <property type="entry name" value="Split_barrel_FMN-bd"/>
</dbReference>
<name>C6BU21_MARSD</name>
<proteinExistence type="predicted"/>
<sequence length="150" mass="16434">MKNGQQLTHCQELIRKCNILVLATSGSDGIHTSLMAYASSADCSEIYMVSSRKSRKWQNLSQNAQVSLLIDDRDGKLSDRRHEIKALTVKGTFVPVTNDAEIKTIKSAIAGTAPAIADAFFGPENSIIRIKADSFQLLSGPQDSFYIDLN</sequence>
<dbReference type="Pfam" id="PF01243">
    <property type="entry name" value="PNPOx_N"/>
    <property type="match status" value="1"/>
</dbReference>
<gene>
    <name evidence="2" type="ordered locus">Desal_3684</name>
</gene>
<feature type="domain" description="Pyridoxamine 5'-phosphate oxidase N-terminal" evidence="1">
    <location>
        <begin position="9"/>
        <end position="108"/>
    </location>
</feature>
<dbReference type="AlphaFoldDB" id="C6BU21"/>
<dbReference type="Proteomes" id="UP000002601">
    <property type="component" value="Chromosome"/>
</dbReference>
<protein>
    <submittedName>
        <fullName evidence="2">Pyridoxamine 5'-phosphate oxidase-related FMN-binding</fullName>
    </submittedName>
</protein>
<dbReference type="STRING" id="526222.Desal_3684"/>
<dbReference type="KEGG" id="dsa:Desal_3684"/>
<dbReference type="InterPro" id="IPR011576">
    <property type="entry name" value="Pyridox_Oxase_N"/>
</dbReference>
<dbReference type="OrthoDB" id="7061375at2"/>
<dbReference type="HOGENOM" id="CLU_123705_1_0_7"/>
<organism evidence="2 3">
    <name type="scientific">Maridesulfovibrio salexigens (strain ATCC 14822 / DSM 2638 / NCIMB 8403 / VKM B-1763)</name>
    <name type="common">Desulfovibrio salexigens</name>
    <dbReference type="NCBI Taxonomy" id="526222"/>
    <lineage>
        <taxon>Bacteria</taxon>
        <taxon>Pseudomonadati</taxon>
        <taxon>Thermodesulfobacteriota</taxon>
        <taxon>Desulfovibrionia</taxon>
        <taxon>Desulfovibrionales</taxon>
        <taxon>Desulfovibrionaceae</taxon>
        <taxon>Maridesulfovibrio</taxon>
    </lineage>
</organism>
<dbReference type="RefSeq" id="WP_015853546.1">
    <property type="nucleotide sequence ID" value="NC_012881.1"/>
</dbReference>